<dbReference type="AlphaFoldDB" id="A0AB35C0M7"/>
<feature type="domain" description="GmrSD restriction endonucleases N-terminal" evidence="1">
    <location>
        <begin position="12"/>
        <end position="285"/>
    </location>
</feature>
<dbReference type="RefSeq" id="WP_094489019.1">
    <property type="nucleotide sequence ID" value="NZ_JAGIBT010000002.1"/>
</dbReference>
<dbReference type="Pfam" id="PF03235">
    <property type="entry name" value="GmrSD_N"/>
    <property type="match status" value="1"/>
</dbReference>
<name>A0AB35C0M7_9GAMM</name>
<dbReference type="InterPro" id="IPR004919">
    <property type="entry name" value="GmrSD_N"/>
</dbReference>
<evidence type="ECO:0000259" key="1">
    <source>
        <dbReference type="Pfam" id="PF03235"/>
    </source>
</evidence>
<evidence type="ECO:0000313" key="2">
    <source>
        <dbReference type="EMBL" id="MBS7825110.1"/>
    </source>
</evidence>
<dbReference type="PANTHER" id="PTHR37292:SF2">
    <property type="entry name" value="DUF262 DOMAIN-CONTAINING PROTEIN"/>
    <property type="match status" value="1"/>
</dbReference>
<sequence>MTSISSKDLRLTEIIDGIYSGDNQLPEFQRDFIWKDPAIKSLVESVLLGHPVGSLLILELNKDNPLFPWTNFNDIFPNENRTFDYQENDKLPPKYLVLDGQQRLTSLSKLTTVSGNKSWFLDLMQIKDSWYAADKPNDESSIKKWIESSVDIISALKKKKNISKQNTETLMPLKVLKNKTSFEGYIEQFRDKLMTQNAEYNYKVNNYSKMDLDEDIEELREWVEANNIWIEFLSSPLKRLFDNYYDYHMPCVIVSEKMGVSGVCKVFTKINSSGIALGAFDLLVAVMYAQKIPLKQKFEDAMETYPLLKILDKKNKRYLLQTIALFENVSPKTASLPETIKAEYIERSWDRACKALELACKTLDENCGAALFKGTDNYLVYSPLVASLAVILDKYPIDIKDSNISRLRKQKMIAWYFAAGLKERYSDGTDARQNQDIKEMSLWFASANYQEDIPKWLSEVFADFNNVTKNSSLGKAVISLLNSKKPLDFYDNKQVGALSIESCDLHHIFPKAALRKRIMLERNIQDKEKADSILKSEYQIDSMLNLTWILSDTNRNVIKDELPSKYFAEIIKQFGGTEDARQKLIAILNGHAINEEALDCLLRDDYHGFIDERKKTLKAEFKTTGFIHNLVDIDSDDD</sequence>
<protein>
    <submittedName>
        <fullName evidence="2">DUF262 domain-containing protein</fullName>
    </submittedName>
</protein>
<organism evidence="2 3">
    <name type="scientific">Wohlfahrtiimonas chitiniclastica</name>
    <dbReference type="NCBI Taxonomy" id="400946"/>
    <lineage>
        <taxon>Bacteria</taxon>
        <taxon>Pseudomonadati</taxon>
        <taxon>Pseudomonadota</taxon>
        <taxon>Gammaproteobacteria</taxon>
        <taxon>Cardiobacteriales</taxon>
        <taxon>Ignatzschineriaceae</taxon>
        <taxon>Wohlfahrtiimonas</taxon>
    </lineage>
</organism>
<gene>
    <name evidence="2" type="ORF">J7561_07835</name>
</gene>
<dbReference type="Proteomes" id="UP000680020">
    <property type="component" value="Unassembled WGS sequence"/>
</dbReference>
<accession>A0AB35C0M7</accession>
<dbReference type="EMBL" id="JAGIBU010000007">
    <property type="protein sequence ID" value="MBS7825110.1"/>
    <property type="molecule type" value="Genomic_DNA"/>
</dbReference>
<proteinExistence type="predicted"/>
<dbReference type="PANTHER" id="PTHR37292">
    <property type="entry name" value="VNG6097C"/>
    <property type="match status" value="1"/>
</dbReference>
<evidence type="ECO:0000313" key="3">
    <source>
        <dbReference type="Proteomes" id="UP000680020"/>
    </source>
</evidence>
<reference evidence="2" key="1">
    <citation type="submission" date="2021-03" db="EMBL/GenBank/DDBJ databases">
        <title>Identification and antibiotic profiling of Wohlfahrtiimonas chitiniclastica, an underestimated human pathogen.</title>
        <authorList>
            <person name="Kopf A."/>
            <person name="Bunk B."/>
            <person name="Coldewey S."/>
            <person name="Gunzer F."/>
            <person name="Riedel T."/>
            <person name="Schroettner P."/>
        </authorList>
    </citation>
    <scope>NUCLEOTIDE SEQUENCE</scope>
    <source>
        <strain evidence="2">DSM 100917</strain>
    </source>
</reference>
<comment type="caution">
    <text evidence="2">The sequence shown here is derived from an EMBL/GenBank/DDBJ whole genome shotgun (WGS) entry which is preliminary data.</text>
</comment>